<dbReference type="Proteomes" id="UP001189624">
    <property type="component" value="Chromosome 6"/>
</dbReference>
<dbReference type="EMBL" id="OY731403">
    <property type="protein sequence ID" value="CAJ1964435.1"/>
    <property type="molecule type" value="Genomic_DNA"/>
</dbReference>
<name>A0AA86SLI6_9FABA</name>
<evidence type="ECO:0000313" key="3">
    <source>
        <dbReference type="Proteomes" id="UP001189624"/>
    </source>
</evidence>
<evidence type="ECO:0000256" key="1">
    <source>
        <dbReference type="SAM" id="Phobius"/>
    </source>
</evidence>
<keyword evidence="1" id="KW-1133">Transmembrane helix</keyword>
<keyword evidence="1" id="KW-0472">Membrane</keyword>
<feature type="transmembrane region" description="Helical" evidence="1">
    <location>
        <begin position="20"/>
        <end position="40"/>
    </location>
</feature>
<dbReference type="Gramene" id="rna-AYBTSS11_LOCUS20311">
    <property type="protein sequence ID" value="CAJ1964435.1"/>
    <property type="gene ID" value="gene-AYBTSS11_LOCUS20311"/>
</dbReference>
<evidence type="ECO:0000313" key="2">
    <source>
        <dbReference type="EMBL" id="CAJ1964435.1"/>
    </source>
</evidence>
<accession>A0AA86SLI6</accession>
<protein>
    <submittedName>
        <fullName evidence="2">Uncharacterized protein</fullName>
    </submittedName>
</protein>
<gene>
    <name evidence="2" type="ORF">AYBTSS11_LOCUS20311</name>
</gene>
<organism evidence="2 3">
    <name type="scientific">Sphenostylis stenocarpa</name>
    <dbReference type="NCBI Taxonomy" id="92480"/>
    <lineage>
        <taxon>Eukaryota</taxon>
        <taxon>Viridiplantae</taxon>
        <taxon>Streptophyta</taxon>
        <taxon>Embryophyta</taxon>
        <taxon>Tracheophyta</taxon>
        <taxon>Spermatophyta</taxon>
        <taxon>Magnoliopsida</taxon>
        <taxon>eudicotyledons</taxon>
        <taxon>Gunneridae</taxon>
        <taxon>Pentapetalae</taxon>
        <taxon>rosids</taxon>
        <taxon>fabids</taxon>
        <taxon>Fabales</taxon>
        <taxon>Fabaceae</taxon>
        <taxon>Papilionoideae</taxon>
        <taxon>50 kb inversion clade</taxon>
        <taxon>NPAAA clade</taxon>
        <taxon>indigoferoid/millettioid clade</taxon>
        <taxon>Phaseoleae</taxon>
        <taxon>Sphenostylis</taxon>
    </lineage>
</organism>
<sequence length="125" mass="13332">MQISSHLLSLPIPSRLSLSGVPNLYGAPALLLCGLCLVFVEVKVERGIRCLFGSGGMTPLALNSDNIVLCRIALAVGHISLTVISVLSNITYRVTSCVSYISAVAIFPQNAVQTKKENFGTLKQE</sequence>
<keyword evidence="3" id="KW-1185">Reference proteome</keyword>
<proteinExistence type="predicted"/>
<dbReference type="AlphaFoldDB" id="A0AA86SLI6"/>
<keyword evidence="1" id="KW-0812">Transmembrane</keyword>
<reference evidence="2" key="1">
    <citation type="submission" date="2023-10" db="EMBL/GenBank/DDBJ databases">
        <authorList>
            <person name="Domelevo Entfellner J.-B."/>
        </authorList>
    </citation>
    <scope>NUCLEOTIDE SEQUENCE</scope>
</reference>